<feature type="active site" description="Proton acceptor" evidence="4">
    <location>
        <position position="265"/>
    </location>
</feature>
<dbReference type="Pfam" id="PF01734">
    <property type="entry name" value="Patatin"/>
    <property type="match status" value="1"/>
</dbReference>
<dbReference type="EMBL" id="JBHUGS010000001">
    <property type="protein sequence ID" value="MFD1949717.1"/>
    <property type="molecule type" value="Genomic_DNA"/>
</dbReference>
<evidence type="ECO:0000256" key="4">
    <source>
        <dbReference type="PROSITE-ProRule" id="PRU01161"/>
    </source>
</evidence>
<dbReference type="PANTHER" id="PTHR14226">
    <property type="entry name" value="NEUROPATHY TARGET ESTERASE/SWISS CHEESE D.MELANOGASTER"/>
    <property type="match status" value="1"/>
</dbReference>
<dbReference type="InterPro" id="IPR016035">
    <property type="entry name" value="Acyl_Trfase/lysoPLipase"/>
</dbReference>
<accession>A0ABW4TVX0</accession>
<dbReference type="Proteomes" id="UP001597400">
    <property type="component" value="Unassembled WGS sequence"/>
</dbReference>
<evidence type="ECO:0000313" key="7">
    <source>
        <dbReference type="EMBL" id="MFD1949717.1"/>
    </source>
</evidence>
<reference evidence="8" key="1">
    <citation type="journal article" date="2019" name="Int. J. Syst. Evol. Microbiol.">
        <title>The Global Catalogue of Microorganisms (GCM) 10K type strain sequencing project: providing services to taxonomists for standard genome sequencing and annotation.</title>
        <authorList>
            <consortium name="The Broad Institute Genomics Platform"/>
            <consortium name="The Broad Institute Genome Sequencing Center for Infectious Disease"/>
            <person name="Wu L."/>
            <person name="Ma J."/>
        </authorList>
    </citation>
    <scope>NUCLEOTIDE SEQUENCE [LARGE SCALE GENOMIC DNA]</scope>
    <source>
        <strain evidence="8">CGMCC 1.12702</strain>
    </source>
</reference>
<name>A0ABW4TVX0_9SPHN</name>
<evidence type="ECO:0000256" key="5">
    <source>
        <dbReference type="SAM" id="SignalP"/>
    </source>
</evidence>
<dbReference type="Gene3D" id="3.40.1090.10">
    <property type="entry name" value="Cytosolic phospholipase A2 catalytic domain"/>
    <property type="match status" value="1"/>
</dbReference>
<dbReference type="RefSeq" id="WP_380927336.1">
    <property type="nucleotide sequence ID" value="NZ_JBHUGS010000001.1"/>
</dbReference>
<protein>
    <submittedName>
        <fullName evidence="7">Patatin-like phospholipase family protein</fullName>
    </submittedName>
</protein>
<feature type="chain" id="PRO_5045300528" evidence="5">
    <location>
        <begin position="31"/>
        <end position="389"/>
    </location>
</feature>
<keyword evidence="1 4" id="KW-0378">Hydrolase</keyword>
<keyword evidence="2 4" id="KW-0442">Lipid degradation</keyword>
<dbReference type="InterPro" id="IPR002641">
    <property type="entry name" value="PNPLA_dom"/>
</dbReference>
<comment type="caution">
    <text evidence="7">The sequence shown here is derived from an EMBL/GenBank/DDBJ whole genome shotgun (WGS) entry which is preliminary data.</text>
</comment>
<evidence type="ECO:0000256" key="1">
    <source>
        <dbReference type="ARBA" id="ARBA00022801"/>
    </source>
</evidence>
<dbReference type="PANTHER" id="PTHR14226:SF74">
    <property type="entry name" value="BLR4684 PROTEIN"/>
    <property type="match status" value="1"/>
</dbReference>
<gene>
    <name evidence="7" type="ORF">ACFSGX_02905</name>
</gene>
<dbReference type="SUPFAM" id="SSF52151">
    <property type="entry name" value="FabD/lysophospholipase-like"/>
    <property type="match status" value="1"/>
</dbReference>
<evidence type="ECO:0000256" key="3">
    <source>
        <dbReference type="ARBA" id="ARBA00023098"/>
    </source>
</evidence>
<keyword evidence="5" id="KW-0732">Signal</keyword>
<feature type="signal peptide" evidence="5">
    <location>
        <begin position="1"/>
        <end position="30"/>
    </location>
</feature>
<dbReference type="InterPro" id="IPR050301">
    <property type="entry name" value="NTE"/>
</dbReference>
<dbReference type="PROSITE" id="PS51635">
    <property type="entry name" value="PNPLA"/>
    <property type="match status" value="1"/>
</dbReference>
<proteinExistence type="predicted"/>
<feature type="short sequence motif" description="GXSXG" evidence="4">
    <location>
        <begin position="119"/>
        <end position="123"/>
    </location>
</feature>
<feature type="active site" description="Nucleophile" evidence="4">
    <location>
        <position position="121"/>
    </location>
</feature>
<keyword evidence="8" id="KW-1185">Reference proteome</keyword>
<feature type="domain" description="PNPLA" evidence="6">
    <location>
        <begin position="86"/>
        <end position="278"/>
    </location>
</feature>
<evidence type="ECO:0000259" key="6">
    <source>
        <dbReference type="PROSITE" id="PS51635"/>
    </source>
</evidence>
<feature type="short sequence motif" description="DGA/G" evidence="4">
    <location>
        <begin position="265"/>
        <end position="267"/>
    </location>
</feature>
<comment type="caution">
    <text evidence="4">Lacks conserved residue(s) required for the propagation of feature annotation.</text>
</comment>
<evidence type="ECO:0000256" key="2">
    <source>
        <dbReference type="ARBA" id="ARBA00022963"/>
    </source>
</evidence>
<evidence type="ECO:0000313" key="8">
    <source>
        <dbReference type="Proteomes" id="UP001597400"/>
    </source>
</evidence>
<keyword evidence="3 4" id="KW-0443">Lipid metabolism</keyword>
<organism evidence="7 8">
    <name type="scientific">Sphingomonas arantia</name>
    <dbReference type="NCBI Taxonomy" id="1460676"/>
    <lineage>
        <taxon>Bacteria</taxon>
        <taxon>Pseudomonadati</taxon>
        <taxon>Pseudomonadota</taxon>
        <taxon>Alphaproteobacteria</taxon>
        <taxon>Sphingomonadales</taxon>
        <taxon>Sphingomonadaceae</taxon>
        <taxon>Sphingomonas</taxon>
    </lineage>
</organism>
<sequence length="389" mass="41704">MTRVKRLGRACAGRIAALCLGLCIAGCATVAPRTPYTLADASAASPMAGHPVRMWARGDTVRYDQVRDELVAQRRRVGLPPPSTILALSGGSDKGAFSAGLLNAWTRRGDRPQFDVVTGVSTGALIAPFAFLGSSEDATLTQIYTHVSQADIFRKRGILGALGQAGVVDTTPLQTLIARYITPAFLDRIAAEHRRGRRLFVVTTNLDAQRGVVWDMGAIATDPSPDRARLFARVLLASSSIPGAFSPVLIDATAGGRHFSEMHVDGGAVGGFFAVPRTILSENASVVLAPDTRIYVLYNGRLNPTFKVVRKRILSVAGGALATLLGEIDRNAIDELRDFARGAKAHLSICSIEDDLPSDEKPVFDTVRMRQLYRFGEQAATIPHSCLTP</sequence>